<gene>
    <name evidence="1" type="ORF">llap_7516</name>
</gene>
<keyword evidence="2" id="KW-1185">Reference proteome</keyword>
<protein>
    <submittedName>
        <fullName evidence="1">Uncharacterized protein</fullName>
    </submittedName>
</protein>
<reference evidence="2" key="2">
    <citation type="submission" date="2017-12" db="EMBL/GenBank/DDBJ databases">
        <title>Genome sequence of the Bar-tailed Godwit (Limosa lapponica baueri).</title>
        <authorList>
            <person name="Lima N.C.B."/>
            <person name="Parody-Merino A.M."/>
            <person name="Battley P.F."/>
            <person name="Fidler A.E."/>
            <person name="Prosdocimi F."/>
        </authorList>
    </citation>
    <scope>NUCLEOTIDE SEQUENCE [LARGE SCALE GENOMIC DNA]</scope>
</reference>
<dbReference type="Proteomes" id="UP000233556">
    <property type="component" value="Unassembled WGS sequence"/>
</dbReference>
<proteinExistence type="predicted"/>
<reference evidence="2" key="1">
    <citation type="submission" date="2017-11" db="EMBL/GenBank/DDBJ databases">
        <authorList>
            <person name="Lima N.C."/>
            <person name="Parody-Merino A.M."/>
            <person name="Battley P.F."/>
            <person name="Fidler A.E."/>
            <person name="Prosdocimi F."/>
        </authorList>
    </citation>
    <scope>NUCLEOTIDE SEQUENCE [LARGE SCALE GENOMIC DNA]</scope>
</reference>
<sequence length="206" mass="23504">MALTQGYCLCFGYAGGMFDHIMEKMLPTPETEASCRPPEQFRWSTAFSLLIPEKVNAMRMKKVTQASNISQVNEWEHEGDAITGKEFMQWGCWATRHKPVVEFCGQSTNMRKWEAQIQVSLQHEVHIHRYSLKEHALLIRPKVFLGDKPSLLELGPSIDLGMEGSRDQEESSRNISWKRQVLTSLGGIIPKLYNVGHARTTDSVWP</sequence>
<dbReference type="AlphaFoldDB" id="A0A2I0U829"/>
<evidence type="ECO:0000313" key="2">
    <source>
        <dbReference type="Proteomes" id="UP000233556"/>
    </source>
</evidence>
<dbReference type="EMBL" id="KZ506024">
    <property type="protein sequence ID" value="PKU42171.1"/>
    <property type="molecule type" value="Genomic_DNA"/>
</dbReference>
<organism evidence="1 2">
    <name type="scientific">Limosa lapponica baueri</name>
    <dbReference type="NCBI Taxonomy" id="1758121"/>
    <lineage>
        <taxon>Eukaryota</taxon>
        <taxon>Metazoa</taxon>
        <taxon>Chordata</taxon>
        <taxon>Craniata</taxon>
        <taxon>Vertebrata</taxon>
        <taxon>Euteleostomi</taxon>
        <taxon>Archelosauria</taxon>
        <taxon>Archosauria</taxon>
        <taxon>Dinosauria</taxon>
        <taxon>Saurischia</taxon>
        <taxon>Theropoda</taxon>
        <taxon>Coelurosauria</taxon>
        <taxon>Aves</taxon>
        <taxon>Neognathae</taxon>
        <taxon>Neoaves</taxon>
        <taxon>Charadriiformes</taxon>
        <taxon>Scolopacidae</taxon>
        <taxon>Limosa</taxon>
    </lineage>
</organism>
<name>A0A2I0U829_LIMLA</name>
<accession>A0A2I0U829</accession>
<evidence type="ECO:0000313" key="1">
    <source>
        <dbReference type="EMBL" id="PKU42171.1"/>
    </source>
</evidence>